<evidence type="ECO:0000256" key="2">
    <source>
        <dbReference type="SAM" id="Phobius"/>
    </source>
</evidence>
<feature type="transmembrane region" description="Helical" evidence="2">
    <location>
        <begin position="54"/>
        <end position="75"/>
    </location>
</feature>
<gene>
    <name evidence="3" type="ORF">ElyMa_005484900</name>
</gene>
<dbReference type="EMBL" id="BMAT01010929">
    <property type="protein sequence ID" value="GFR63478.1"/>
    <property type="molecule type" value="Genomic_DNA"/>
</dbReference>
<dbReference type="Proteomes" id="UP000762676">
    <property type="component" value="Unassembled WGS sequence"/>
</dbReference>
<evidence type="ECO:0000313" key="4">
    <source>
        <dbReference type="Proteomes" id="UP000762676"/>
    </source>
</evidence>
<keyword evidence="4" id="KW-1185">Reference proteome</keyword>
<dbReference type="AlphaFoldDB" id="A0AAV4ER78"/>
<accession>A0AAV4ER78</accession>
<reference evidence="3 4" key="1">
    <citation type="journal article" date="2021" name="Elife">
        <title>Chloroplast acquisition without the gene transfer in kleptoplastic sea slugs, Plakobranchus ocellatus.</title>
        <authorList>
            <person name="Maeda T."/>
            <person name="Takahashi S."/>
            <person name="Yoshida T."/>
            <person name="Shimamura S."/>
            <person name="Takaki Y."/>
            <person name="Nagai Y."/>
            <person name="Toyoda A."/>
            <person name="Suzuki Y."/>
            <person name="Arimoto A."/>
            <person name="Ishii H."/>
            <person name="Satoh N."/>
            <person name="Nishiyama T."/>
            <person name="Hasebe M."/>
            <person name="Maruyama T."/>
            <person name="Minagawa J."/>
            <person name="Obokata J."/>
            <person name="Shigenobu S."/>
        </authorList>
    </citation>
    <scope>NUCLEOTIDE SEQUENCE [LARGE SCALE GENOMIC DNA]</scope>
</reference>
<feature type="compositionally biased region" description="Basic and acidic residues" evidence="1">
    <location>
        <begin position="1"/>
        <end position="16"/>
    </location>
</feature>
<evidence type="ECO:0000256" key="1">
    <source>
        <dbReference type="SAM" id="MobiDB-lite"/>
    </source>
</evidence>
<name>A0AAV4ER78_9GAST</name>
<feature type="region of interest" description="Disordered" evidence="1">
    <location>
        <begin position="1"/>
        <end position="31"/>
    </location>
</feature>
<proteinExistence type="predicted"/>
<evidence type="ECO:0000313" key="3">
    <source>
        <dbReference type="EMBL" id="GFR63478.1"/>
    </source>
</evidence>
<keyword evidence="2" id="KW-1133">Transmembrane helix</keyword>
<keyword evidence="2" id="KW-0812">Transmembrane</keyword>
<comment type="caution">
    <text evidence="3">The sequence shown here is derived from an EMBL/GenBank/DDBJ whole genome shotgun (WGS) entry which is preliminary data.</text>
</comment>
<organism evidence="3 4">
    <name type="scientific">Elysia marginata</name>
    <dbReference type="NCBI Taxonomy" id="1093978"/>
    <lineage>
        <taxon>Eukaryota</taxon>
        <taxon>Metazoa</taxon>
        <taxon>Spiralia</taxon>
        <taxon>Lophotrochozoa</taxon>
        <taxon>Mollusca</taxon>
        <taxon>Gastropoda</taxon>
        <taxon>Heterobranchia</taxon>
        <taxon>Euthyneura</taxon>
        <taxon>Panpulmonata</taxon>
        <taxon>Sacoglossa</taxon>
        <taxon>Placobranchoidea</taxon>
        <taxon>Plakobranchidae</taxon>
        <taxon>Elysia</taxon>
    </lineage>
</organism>
<sequence>MVTDIRDGSTAKRCGEEEATMIPRTDAGRTPSQVVRTALKHDDSLVRLPDSTVVAGKVLTIMMPFYGCVAAWRVFWLTARLSPAIVSDYLFVVVVSPVVTLAAS</sequence>
<keyword evidence="2" id="KW-0472">Membrane</keyword>
<feature type="transmembrane region" description="Helical" evidence="2">
    <location>
        <begin position="81"/>
        <end position="103"/>
    </location>
</feature>
<protein>
    <submittedName>
        <fullName evidence="3">Uncharacterized protein</fullName>
    </submittedName>
</protein>